<dbReference type="SMART" id="SM00382">
    <property type="entry name" value="AAA"/>
    <property type="match status" value="1"/>
</dbReference>
<evidence type="ECO:0000256" key="3">
    <source>
        <dbReference type="ARBA" id="ARBA00022475"/>
    </source>
</evidence>
<dbReference type="eggNOG" id="COG1132">
    <property type="taxonomic scope" value="Bacteria"/>
</dbReference>
<accession>D6ZB93</accession>
<keyword evidence="7" id="KW-0067">ATP-binding</keyword>
<dbReference type="FunFam" id="3.40.50.300:FF:000221">
    <property type="entry name" value="Multidrug ABC transporter ATP-binding protein"/>
    <property type="match status" value="1"/>
</dbReference>
<dbReference type="GO" id="GO:0005886">
    <property type="term" value="C:plasma membrane"/>
    <property type="evidence" value="ECO:0007669"/>
    <property type="project" value="UniProtKB-SubCell"/>
</dbReference>
<dbReference type="PROSITE" id="PS00211">
    <property type="entry name" value="ABC_TRANSPORTER_1"/>
    <property type="match status" value="1"/>
</dbReference>
<dbReference type="InterPro" id="IPR003439">
    <property type="entry name" value="ABC_transporter-like_ATP-bd"/>
</dbReference>
<feature type="transmembrane region" description="Helical" evidence="11">
    <location>
        <begin position="253"/>
        <end position="275"/>
    </location>
</feature>
<evidence type="ECO:0000256" key="5">
    <source>
        <dbReference type="ARBA" id="ARBA00022692"/>
    </source>
</evidence>
<feature type="transmembrane region" description="Helical" evidence="11">
    <location>
        <begin position="137"/>
        <end position="156"/>
    </location>
</feature>
<evidence type="ECO:0000259" key="13">
    <source>
        <dbReference type="PROSITE" id="PS50929"/>
    </source>
</evidence>
<evidence type="ECO:0000256" key="9">
    <source>
        <dbReference type="ARBA" id="ARBA00023136"/>
    </source>
</evidence>
<gene>
    <name evidence="14" type="ordered locus">Srot_0365</name>
</gene>
<dbReference type="Gene3D" id="3.40.50.300">
    <property type="entry name" value="P-loop containing nucleotide triphosphate hydrolases"/>
    <property type="match status" value="1"/>
</dbReference>
<dbReference type="SUPFAM" id="SSF52540">
    <property type="entry name" value="P-loop containing nucleoside triphosphate hydrolases"/>
    <property type="match status" value="1"/>
</dbReference>
<feature type="domain" description="ABC transmembrane type-1" evidence="13">
    <location>
        <begin position="31"/>
        <end position="312"/>
    </location>
</feature>
<feature type="transmembrane region" description="Helical" evidence="11">
    <location>
        <begin position="66"/>
        <end position="85"/>
    </location>
</feature>
<dbReference type="PROSITE" id="PS50893">
    <property type="entry name" value="ABC_TRANSPORTER_2"/>
    <property type="match status" value="1"/>
</dbReference>
<evidence type="ECO:0000256" key="11">
    <source>
        <dbReference type="SAM" id="Phobius"/>
    </source>
</evidence>
<dbReference type="PANTHER" id="PTHR43394:SF1">
    <property type="entry name" value="ATP-BINDING CASSETTE SUB-FAMILY B MEMBER 10, MITOCHONDRIAL"/>
    <property type="match status" value="1"/>
</dbReference>
<evidence type="ECO:0000256" key="8">
    <source>
        <dbReference type="ARBA" id="ARBA00022989"/>
    </source>
</evidence>
<dbReference type="InterPro" id="IPR011527">
    <property type="entry name" value="ABC1_TM_dom"/>
</dbReference>
<dbReference type="InterPro" id="IPR039421">
    <property type="entry name" value="Type_1_exporter"/>
</dbReference>
<keyword evidence="5 11" id="KW-0812">Transmembrane</keyword>
<dbReference type="Pfam" id="PF00664">
    <property type="entry name" value="ABC_membrane"/>
    <property type="match status" value="1"/>
</dbReference>
<evidence type="ECO:0000259" key="12">
    <source>
        <dbReference type="PROSITE" id="PS50893"/>
    </source>
</evidence>
<dbReference type="InterPro" id="IPR017871">
    <property type="entry name" value="ABC_transporter-like_CS"/>
</dbReference>
<dbReference type="Gene3D" id="1.20.1560.10">
    <property type="entry name" value="ABC transporter type 1, transmembrane domain"/>
    <property type="match status" value="1"/>
</dbReference>
<dbReference type="HOGENOM" id="CLU_000604_84_3_11"/>
<dbReference type="EMBL" id="CP001958">
    <property type="protein sequence ID" value="ADG96852.1"/>
    <property type="molecule type" value="Genomic_DNA"/>
</dbReference>
<keyword evidence="6" id="KW-0547">Nucleotide-binding</keyword>
<evidence type="ECO:0000313" key="15">
    <source>
        <dbReference type="Proteomes" id="UP000002247"/>
    </source>
</evidence>
<keyword evidence="9 11" id="KW-0472">Membrane</keyword>
<organism evidence="14 15">
    <name type="scientific">Segniliparus rotundus (strain ATCC BAA-972 / CDC 1076 / CIP 108378 / DSM 44985 / JCM 13578)</name>
    <dbReference type="NCBI Taxonomy" id="640132"/>
    <lineage>
        <taxon>Bacteria</taxon>
        <taxon>Bacillati</taxon>
        <taxon>Actinomycetota</taxon>
        <taxon>Actinomycetes</taxon>
        <taxon>Mycobacteriales</taxon>
        <taxon>Segniliparaceae</taxon>
        <taxon>Segniliparus</taxon>
    </lineage>
</organism>
<feature type="transmembrane region" description="Helical" evidence="11">
    <location>
        <begin position="281"/>
        <end position="298"/>
    </location>
</feature>
<keyword evidence="8 11" id="KW-1133">Transmembrane helix</keyword>
<keyword evidence="3" id="KW-1003">Cell membrane</keyword>
<keyword evidence="15" id="KW-1185">Reference proteome</keyword>
<sequence>MNEGMAQTTPGVRALVRLWPYVRPYAGRIGLSLGLVLLSVLTSVCIPLMVKHVVDGPIARNDTRGLVWPIVVVSALGLVDAGAIWGRRRVGARPSAELETSMRARVFAHAQRLAIGEHAEWDSGQLLSRGVEDLRQLRRFAAFFGPFFIVNTVAIVATTATMLVLCWPLGVILIVCEVPMLVATSKLERSWRRVSRQVQDLVGDITTTVEESVLGVRVLKAFGAGPGFIARYRAQADELRALELRETRLKASLWMVSGATPVFTVTAMLLVSGWGVAKGQWTLGTLVAAISLVMYLNWPLTSIALLLGDLFSTVNAAVRHWELMDRPVSVTDPIRPRALPQPVRGELAFEHVGFTYPDAKAPVLTDVSLQLRPGEILALVGPTGSGKSTLANLVPRLLDVTSGRITLDGVDIRELRLADLRAQIAVAFEEPVLFSASVRENVALGQPDATDGAVADALEIASAAEFVAKLPWGASTRVGEQGLSLSGGQRQRLALARSVLGQPKVLVLDDPLSALDVDTEAQVQAKLRRAVQDSEGAQGAAAPETRPWAPTTLLVAHRPSTAALADRVALLWDGRVEAVGSHEELLAASERYRHVMGAIREQADV</sequence>
<dbReference type="CDD" id="cd18543">
    <property type="entry name" value="ABC_6TM_Rv0194_D1_like"/>
    <property type="match status" value="1"/>
</dbReference>
<name>D6ZB93_SEGRD</name>
<dbReference type="PROSITE" id="PS50929">
    <property type="entry name" value="ABC_TM1F"/>
    <property type="match status" value="1"/>
</dbReference>
<dbReference type="GO" id="GO:0016887">
    <property type="term" value="F:ATP hydrolysis activity"/>
    <property type="evidence" value="ECO:0007669"/>
    <property type="project" value="InterPro"/>
</dbReference>
<dbReference type="OrthoDB" id="9806127at2"/>
<dbReference type="InterPro" id="IPR027417">
    <property type="entry name" value="P-loop_NTPase"/>
</dbReference>
<dbReference type="Pfam" id="PF00005">
    <property type="entry name" value="ABC_tran"/>
    <property type="match status" value="1"/>
</dbReference>
<protein>
    <submittedName>
        <fullName evidence="14">ABC transporter related protein</fullName>
    </submittedName>
</protein>
<dbReference type="GO" id="GO:0005524">
    <property type="term" value="F:ATP binding"/>
    <property type="evidence" value="ECO:0007669"/>
    <property type="project" value="UniProtKB-KW"/>
</dbReference>
<evidence type="ECO:0000256" key="7">
    <source>
        <dbReference type="ARBA" id="ARBA00022840"/>
    </source>
</evidence>
<dbReference type="GO" id="GO:0015421">
    <property type="term" value="F:ABC-type oligopeptide transporter activity"/>
    <property type="evidence" value="ECO:0007669"/>
    <property type="project" value="TreeGrafter"/>
</dbReference>
<dbReference type="Proteomes" id="UP000002247">
    <property type="component" value="Chromosome"/>
</dbReference>
<evidence type="ECO:0000256" key="1">
    <source>
        <dbReference type="ARBA" id="ARBA00004429"/>
    </source>
</evidence>
<proteinExistence type="inferred from homology"/>
<dbReference type="AlphaFoldDB" id="D6ZB93"/>
<comment type="subcellular location">
    <subcellularLocation>
        <location evidence="1">Cell inner membrane</location>
        <topology evidence="1">Multi-pass membrane protein</topology>
    </subcellularLocation>
</comment>
<keyword evidence="2" id="KW-0813">Transport</keyword>
<evidence type="ECO:0000256" key="6">
    <source>
        <dbReference type="ARBA" id="ARBA00022741"/>
    </source>
</evidence>
<dbReference type="PANTHER" id="PTHR43394">
    <property type="entry name" value="ATP-DEPENDENT PERMEASE MDL1, MITOCHONDRIAL"/>
    <property type="match status" value="1"/>
</dbReference>
<keyword evidence="4" id="KW-0997">Cell inner membrane</keyword>
<dbReference type="KEGG" id="srt:Srot_0365"/>
<comment type="similarity">
    <text evidence="10">Belongs to the ABC transporter superfamily. Siderophore-Fe(3+) uptake transporter (SIUT) (TC 3.A.1.21) family.</text>
</comment>
<evidence type="ECO:0000256" key="2">
    <source>
        <dbReference type="ARBA" id="ARBA00022448"/>
    </source>
</evidence>
<evidence type="ECO:0000256" key="4">
    <source>
        <dbReference type="ARBA" id="ARBA00022519"/>
    </source>
</evidence>
<dbReference type="SUPFAM" id="SSF90123">
    <property type="entry name" value="ABC transporter transmembrane region"/>
    <property type="match status" value="1"/>
</dbReference>
<feature type="transmembrane region" description="Helical" evidence="11">
    <location>
        <begin position="162"/>
        <end position="183"/>
    </location>
</feature>
<evidence type="ECO:0000313" key="14">
    <source>
        <dbReference type="EMBL" id="ADG96852.1"/>
    </source>
</evidence>
<evidence type="ECO:0000256" key="10">
    <source>
        <dbReference type="ARBA" id="ARBA00023455"/>
    </source>
</evidence>
<reference evidence="14 15" key="1">
    <citation type="journal article" date="2010" name="Stand. Genomic Sci.">
        <title>Complete genome sequence of Segniliparus rotundus type strain (CDC 1076).</title>
        <authorList>
            <person name="Sikorski J."/>
            <person name="Lapidus A."/>
            <person name="Copeland A."/>
            <person name="Misra M."/>
            <person name="Glavina Del Rio T."/>
            <person name="Nolan M."/>
            <person name="Lucas S."/>
            <person name="Chen F."/>
            <person name="Tice H."/>
            <person name="Cheng J.F."/>
            <person name="Jando M."/>
            <person name="Schneider S."/>
            <person name="Bruce D."/>
            <person name="Goodwin L."/>
            <person name="Pitluck S."/>
            <person name="Liolios K."/>
            <person name="Mikhailova N."/>
            <person name="Pati A."/>
            <person name="Ivanova N."/>
            <person name="Mavromatis K."/>
            <person name="Chen A."/>
            <person name="Palaniappan K."/>
            <person name="Chertkov O."/>
            <person name="Land M."/>
            <person name="Hauser L."/>
            <person name="Chang Y.J."/>
            <person name="Jeffries C.D."/>
            <person name="Brettin T."/>
            <person name="Detter J.C."/>
            <person name="Han C."/>
            <person name="Rohde M."/>
            <person name="Goker M."/>
            <person name="Bristow J."/>
            <person name="Eisen J.A."/>
            <person name="Markowitz V."/>
            <person name="Hugenholtz P."/>
            <person name="Kyrpides N.C."/>
            <person name="Klenk H.P."/>
        </authorList>
    </citation>
    <scope>NUCLEOTIDE SEQUENCE [LARGE SCALE GENOMIC DNA]</scope>
    <source>
        <strain evidence="15">ATCC BAA-972 / CDC 1076 / CIP 108378 / DSM 44985 / JCM 13578</strain>
    </source>
</reference>
<feature type="transmembrane region" description="Helical" evidence="11">
    <location>
        <begin position="33"/>
        <end position="54"/>
    </location>
</feature>
<dbReference type="InterPro" id="IPR003593">
    <property type="entry name" value="AAA+_ATPase"/>
</dbReference>
<dbReference type="InterPro" id="IPR036640">
    <property type="entry name" value="ABC1_TM_sf"/>
</dbReference>
<dbReference type="STRING" id="640132.Srot_0365"/>
<feature type="domain" description="ABC transporter" evidence="12">
    <location>
        <begin position="347"/>
        <end position="598"/>
    </location>
</feature>